<reference evidence="2" key="1">
    <citation type="submission" date="2019-08" db="EMBL/GenBank/DDBJ databases">
        <authorList>
            <person name="Kucharzyk K."/>
            <person name="Murdoch R.W."/>
            <person name="Higgins S."/>
            <person name="Loffler F."/>
        </authorList>
    </citation>
    <scope>NUCLEOTIDE SEQUENCE</scope>
</reference>
<feature type="compositionally biased region" description="Low complexity" evidence="1">
    <location>
        <begin position="326"/>
        <end position="337"/>
    </location>
</feature>
<feature type="compositionally biased region" description="Basic and acidic residues" evidence="1">
    <location>
        <begin position="121"/>
        <end position="171"/>
    </location>
</feature>
<accession>A0A644XV98</accession>
<name>A0A644XV98_9ZZZZ</name>
<protein>
    <submittedName>
        <fullName evidence="2">Uncharacterized protein</fullName>
    </submittedName>
</protein>
<feature type="compositionally biased region" description="Basic and acidic residues" evidence="1">
    <location>
        <begin position="291"/>
        <end position="325"/>
    </location>
</feature>
<evidence type="ECO:0000256" key="1">
    <source>
        <dbReference type="SAM" id="MobiDB-lite"/>
    </source>
</evidence>
<dbReference type="AlphaFoldDB" id="A0A644XV98"/>
<feature type="compositionally biased region" description="Basic and acidic residues" evidence="1">
    <location>
        <begin position="58"/>
        <end position="72"/>
    </location>
</feature>
<organism evidence="2">
    <name type="scientific">bioreactor metagenome</name>
    <dbReference type="NCBI Taxonomy" id="1076179"/>
    <lineage>
        <taxon>unclassified sequences</taxon>
        <taxon>metagenomes</taxon>
        <taxon>ecological metagenomes</taxon>
    </lineage>
</organism>
<evidence type="ECO:0000313" key="2">
    <source>
        <dbReference type="EMBL" id="MPM19688.1"/>
    </source>
</evidence>
<feature type="region of interest" description="Disordered" evidence="1">
    <location>
        <begin position="58"/>
        <end position="361"/>
    </location>
</feature>
<dbReference type="EMBL" id="VSSQ01003223">
    <property type="protein sequence ID" value="MPM19688.1"/>
    <property type="molecule type" value="Genomic_DNA"/>
</dbReference>
<gene>
    <name evidence="2" type="ORF">SDC9_66114</name>
</gene>
<feature type="compositionally biased region" description="Basic and acidic residues" evidence="1">
    <location>
        <begin position="250"/>
        <end position="270"/>
    </location>
</feature>
<comment type="caution">
    <text evidence="2">The sequence shown here is derived from an EMBL/GenBank/DDBJ whole genome shotgun (WGS) entry which is preliminary data.</text>
</comment>
<feature type="compositionally biased region" description="Acidic residues" evidence="1">
    <location>
        <begin position="352"/>
        <end position="361"/>
    </location>
</feature>
<sequence length="361" mass="38506">MAVIALACSLLLHQRQTECPEAAADAARAVPQLPPPKTVSSAIVYLLSLPVLSVRCGRREQKQRRAGEHERYAGGYGGNEGPRKVPKKSRNQGGHHGGRHDRAVEKAHRSPHGTGVPPADDIAHPRDGDGGKSRVAEEPEEKQRPDDGRSSLGPCEKEKGRGAQREDEESRPFPAQTVGEPTPENASRESRQCDEAGVEPGLGQGEPPLRLEERWAPGGRSPEAIEGRECGQVDLPDVPVAEQPAVGRKGRGDVISDVGEVLHEHEDYKDGGNCQENEGDPVAAEELVEGAADRHPPDGAHGHADSDETRAEPPLFRRDGGEHGSEAAGVVGGSSEAVEPREKEQECVGCAEEPESEDSEA</sequence>
<proteinExistence type="predicted"/>